<protein>
    <submittedName>
        <fullName evidence="1">Uncharacterized protein</fullName>
    </submittedName>
</protein>
<proteinExistence type="predicted"/>
<comment type="caution">
    <text evidence="1">The sequence shown here is derived from an EMBL/GenBank/DDBJ whole genome shotgun (WGS) entry which is preliminary data.</text>
</comment>
<dbReference type="AlphaFoldDB" id="A0A645CJY7"/>
<sequence length="160" mass="17272">MLPTDHAQISINGTEINWAIPSTKLLNALVIENNLVVTPTIPAPIAPPTKPMLIARVIFPFRNASFKPFSEILPVQKIVENNDTNKQIIGIAKFKIEGSYPSGSSALVSGTRGCTPSPRSFPSFLALNSSLYMGPILRLNIATNITVNIANNPYMLNGSI</sequence>
<evidence type="ECO:0000313" key="1">
    <source>
        <dbReference type="EMBL" id="MPM77218.1"/>
    </source>
</evidence>
<reference evidence="1" key="1">
    <citation type="submission" date="2019-08" db="EMBL/GenBank/DDBJ databases">
        <authorList>
            <person name="Kucharzyk K."/>
            <person name="Murdoch R.W."/>
            <person name="Higgins S."/>
            <person name="Loffler F."/>
        </authorList>
    </citation>
    <scope>NUCLEOTIDE SEQUENCE</scope>
</reference>
<name>A0A645CJY7_9ZZZZ</name>
<gene>
    <name evidence="1" type="ORF">SDC9_124218</name>
</gene>
<accession>A0A645CJY7</accession>
<organism evidence="1">
    <name type="scientific">bioreactor metagenome</name>
    <dbReference type="NCBI Taxonomy" id="1076179"/>
    <lineage>
        <taxon>unclassified sequences</taxon>
        <taxon>metagenomes</taxon>
        <taxon>ecological metagenomes</taxon>
    </lineage>
</organism>
<dbReference type="EMBL" id="VSSQ01027796">
    <property type="protein sequence ID" value="MPM77218.1"/>
    <property type="molecule type" value="Genomic_DNA"/>
</dbReference>